<dbReference type="SUPFAM" id="SSF46785">
    <property type="entry name" value="Winged helix' DNA-binding domain"/>
    <property type="match status" value="1"/>
</dbReference>
<accession>T1A2Y4</accession>
<dbReference type="GO" id="GO:0006950">
    <property type="term" value="P:response to stress"/>
    <property type="evidence" value="ECO:0007669"/>
    <property type="project" value="TreeGrafter"/>
</dbReference>
<dbReference type="PRINTS" id="PR00598">
    <property type="entry name" value="HTHMARR"/>
</dbReference>
<dbReference type="PROSITE" id="PS50995">
    <property type="entry name" value="HTH_MARR_2"/>
    <property type="match status" value="1"/>
</dbReference>
<name>T1A2Y4_9ZZZZ</name>
<sequence>MVPDRFRQLGFLLKDVSRRYTRRFEERAQRFALTLPQCRVLILLQGNEGVSQKRLAELAELDPMTLVRILDRMEADGWVQRRFDPADRRAHTIWLTVAAGTVLEQIWLLIGETRAEMLQGLSGEERAQLVALLERVHANLNALPPLPADSADGAGTGRKATRSER</sequence>
<dbReference type="SMART" id="SM00347">
    <property type="entry name" value="HTH_MARR"/>
    <property type="match status" value="1"/>
</dbReference>
<evidence type="ECO:0000256" key="1">
    <source>
        <dbReference type="ARBA" id="ARBA00023015"/>
    </source>
</evidence>
<dbReference type="InterPro" id="IPR039422">
    <property type="entry name" value="MarR/SlyA-like"/>
</dbReference>
<dbReference type="InterPro" id="IPR036388">
    <property type="entry name" value="WH-like_DNA-bd_sf"/>
</dbReference>
<feature type="region of interest" description="Disordered" evidence="4">
    <location>
        <begin position="144"/>
        <end position="165"/>
    </location>
</feature>
<dbReference type="PROSITE" id="PS01117">
    <property type="entry name" value="HTH_MARR_1"/>
    <property type="match status" value="1"/>
</dbReference>
<proteinExistence type="predicted"/>
<dbReference type="AlphaFoldDB" id="T1A2Y4"/>
<reference evidence="6" key="2">
    <citation type="journal article" date="2014" name="ISME J.">
        <title>Microbial stratification in low pH oxic and suboxic macroscopic growths along an acid mine drainage.</title>
        <authorList>
            <person name="Mendez-Garcia C."/>
            <person name="Mesa V."/>
            <person name="Sprenger R.R."/>
            <person name="Richter M."/>
            <person name="Diez M.S."/>
            <person name="Solano J."/>
            <person name="Bargiela R."/>
            <person name="Golyshina O.V."/>
            <person name="Manteca A."/>
            <person name="Ramos J.L."/>
            <person name="Gallego J.R."/>
            <person name="Llorente I."/>
            <person name="Martins Dos Santos V.A."/>
            <person name="Jensen O.N."/>
            <person name="Pelaez A.I."/>
            <person name="Sanchez J."/>
            <person name="Ferrer M."/>
        </authorList>
    </citation>
    <scope>NUCLEOTIDE SEQUENCE</scope>
</reference>
<dbReference type="InterPro" id="IPR023187">
    <property type="entry name" value="Tscrpt_reg_MarR-type_CS"/>
</dbReference>
<dbReference type="PANTHER" id="PTHR33164:SF64">
    <property type="entry name" value="TRANSCRIPTIONAL REGULATOR SLYA"/>
    <property type="match status" value="1"/>
</dbReference>
<dbReference type="EMBL" id="AUZX01013240">
    <property type="protein sequence ID" value="EQD36185.1"/>
    <property type="molecule type" value="Genomic_DNA"/>
</dbReference>
<gene>
    <name evidence="6" type="ORF">B1A_17975</name>
</gene>
<evidence type="ECO:0000256" key="2">
    <source>
        <dbReference type="ARBA" id="ARBA00023125"/>
    </source>
</evidence>
<protein>
    <submittedName>
        <fullName evidence="6">Transcriptional regulator, MarR family</fullName>
    </submittedName>
</protein>
<keyword evidence="3" id="KW-0804">Transcription</keyword>
<dbReference type="InterPro" id="IPR036390">
    <property type="entry name" value="WH_DNA-bd_sf"/>
</dbReference>
<dbReference type="PANTHER" id="PTHR33164">
    <property type="entry name" value="TRANSCRIPTIONAL REGULATOR, MARR FAMILY"/>
    <property type="match status" value="1"/>
</dbReference>
<comment type="caution">
    <text evidence="6">The sequence shown here is derived from an EMBL/GenBank/DDBJ whole genome shotgun (WGS) entry which is preliminary data.</text>
</comment>
<evidence type="ECO:0000259" key="5">
    <source>
        <dbReference type="PROSITE" id="PS50995"/>
    </source>
</evidence>
<keyword evidence="2" id="KW-0238">DNA-binding</keyword>
<dbReference type="Pfam" id="PF01047">
    <property type="entry name" value="MarR"/>
    <property type="match status" value="1"/>
</dbReference>
<dbReference type="InterPro" id="IPR000835">
    <property type="entry name" value="HTH_MarR-typ"/>
</dbReference>
<evidence type="ECO:0000313" key="6">
    <source>
        <dbReference type="EMBL" id="EQD36185.1"/>
    </source>
</evidence>
<dbReference type="GO" id="GO:0003677">
    <property type="term" value="F:DNA binding"/>
    <property type="evidence" value="ECO:0007669"/>
    <property type="project" value="UniProtKB-KW"/>
</dbReference>
<reference evidence="6" key="1">
    <citation type="submission" date="2013-08" db="EMBL/GenBank/DDBJ databases">
        <authorList>
            <person name="Mendez C."/>
            <person name="Richter M."/>
            <person name="Ferrer M."/>
            <person name="Sanchez J."/>
        </authorList>
    </citation>
    <scope>NUCLEOTIDE SEQUENCE</scope>
</reference>
<evidence type="ECO:0000256" key="4">
    <source>
        <dbReference type="SAM" id="MobiDB-lite"/>
    </source>
</evidence>
<organism evidence="6">
    <name type="scientific">mine drainage metagenome</name>
    <dbReference type="NCBI Taxonomy" id="410659"/>
    <lineage>
        <taxon>unclassified sequences</taxon>
        <taxon>metagenomes</taxon>
        <taxon>ecological metagenomes</taxon>
    </lineage>
</organism>
<feature type="domain" description="HTH marR-type" evidence="5">
    <location>
        <begin position="6"/>
        <end position="138"/>
    </location>
</feature>
<keyword evidence="1" id="KW-0805">Transcription regulation</keyword>
<dbReference type="Gene3D" id="1.10.10.10">
    <property type="entry name" value="Winged helix-like DNA-binding domain superfamily/Winged helix DNA-binding domain"/>
    <property type="match status" value="1"/>
</dbReference>
<dbReference type="GO" id="GO:0003700">
    <property type="term" value="F:DNA-binding transcription factor activity"/>
    <property type="evidence" value="ECO:0007669"/>
    <property type="project" value="InterPro"/>
</dbReference>
<evidence type="ECO:0000256" key="3">
    <source>
        <dbReference type="ARBA" id="ARBA00023163"/>
    </source>
</evidence>